<dbReference type="FunFam" id="3.40.50.300:FF:000991">
    <property type="entry name" value="Dephospho-CoA kinase"/>
    <property type="match status" value="1"/>
</dbReference>
<dbReference type="GO" id="GO:0005737">
    <property type="term" value="C:cytoplasm"/>
    <property type="evidence" value="ECO:0007669"/>
    <property type="project" value="UniProtKB-SubCell"/>
</dbReference>
<dbReference type="Gene3D" id="3.40.50.300">
    <property type="entry name" value="P-loop containing nucleotide triphosphate hydrolases"/>
    <property type="match status" value="1"/>
</dbReference>
<evidence type="ECO:0000256" key="9">
    <source>
        <dbReference type="NCBIfam" id="TIGR00152"/>
    </source>
</evidence>
<sequence length="211" mass="22606">MLFVGLTGGIGSGKSTVSARLTELGAVVIDADRLAREVVAPGTPGLAEIAVRFGDQVLQPDGSLDRAALGAIVFADPDARRDLERITHPRIADLTAQARAAAPREAIVVHDMPLLVETGLAGNYDLVLIVDAAEDVRLERLVRDRGMTPEDARARIAAQATDEQRRAVADVLLDNNGTREELLAQVDSLWRERLAPYNAKLVDKAREASGS</sequence>
<dbReference type="SUPFAM" id="SSF52540">
    <property type="entry name" value="P-loop containing nucleoside triphosphate hydrolases"/>
    <property type="match status" value="1"/>
</dbReference>
<comment type="similarity">
    <text evidence="1 8">Belongs to the CoaE family.</text>
</comment>
<evidence type="ECO:0000256" key="5">
    <source>
        <dbReference type="ARBA" id="ARBA00022777"/>
    </source>
</evidence>
<evidence type="ECO:0000256" key="8">
    <source>
        <dbReference type="HAMAP-Rule" id="MF_00376"/>
    </source>
</evidence>
<dbReference type="GO" id="GO:0005524">
    <property type="term" value="F:ATP binding"/>
    <property type="evidence" value="ECO:0007669"/>
    <property type="project" value="UniProtKB-UniRule"/>
</dbReference>
<keyword evidence="3 8" id="KW-0808">Transferase</keyword>
<keyword evidence="7 8" id="KW-0173">Coenzyme A biosynthesis</keyword>
<evidence type="ECO:0000256" key="2">
    <source>
        <dbReference type="ARBA" id="ARBA00022490"/>
    </source>
</evidence>
<keyword evidence="4 8" id="KW-0547">Nucleotide-binding</keyword>
<evidence type="ECO:0000256" key="3">
    <source>
        <dbReference type="ARBA" id="ARBA00022679"/>
    </source>
</evidence>
<dbReference type="HAMAP" id="MF_00376">
    <property type="entry name" value="Dephospho_CoA_kinase"/>
    <property type="match status" value="1"/>
</dbReference>
<evidence type="ECO:0000313" key="10">
    <source>
        <dbReference type="EMBL" id="NNG41168.1"/>
    </source>
</evidence>
<evidence type="ECO:0000256" key="1">
    <source>
        <dbReference type="ARBA" id="ARBA00009018"/>
    </source>
</evidence>
<dbReference type="NCBIfam" id="TIGR00152">
    <property type="entry name" value="dephospho-CoA kinase"/>
    <property type="match status" value="1"/>
</dbReference>
<evidence type="ECO:0000313" key="11">
    <source>
        <dbReference type="Proteomes" id="UP000557772"/>
    </source>
</evidence>
<dbReference type="GO" id="GO:0004140">
    <property type="term" value="F:dephospho-CoA kinase activity"/>
    <property type="evidence" value="ECO:0007669"/>
    <property type="project" value="UniProtKB-UniRule"/>
</dbReference>
<keyword evidence="11" id="KW-1185">Reference proteome</keyword>
<dbReference type="Proteomes" id="UP000557772">
    <property type="component" value="Unassembled WGS sequence"/>
</dbReference>
<comment type="function">
    <text evidence="8">Catalyzes the phosphorylation of the 3'-hydroxyl group of dephosphocoenzyme A to form coenzyme A.</text>
</comment>
<dbReference type="Pfam" id="PF01121">
    <property type="entry name" value="CoaE"/>
    <property type="match status" value="1"/>
</dbReference>
<dbReference type="EMBL" id="JABENB010000003">
    <property type="protein sequence ID" value="NNG41168.1"/>
    <property type="molecule type" value="Genomic_DNA"/>
</dbReference>
<dbReference type="PROSITE" id="PS51219">
    <property type="entry name" value="DPCK"/>
    <property type="match status" value="1"/>
</dbReference>
<comment type="caution">
    <text evidence="10">The sequence shown here is derived from an EMBL/GenBank/DDBJ whole genome shotgun (WGS) entry which is preliminary data.</text>
</comment>
<feature type="binding site" evidence="8">
    <location>
        <begin position="11"/>
        <end position="16"/>
    </location>
    <ligand>
        <name>ATP</name>
        <dbReference type="ChEBI" id="CHEBI:30616"/>
    </ligand>
</feature>
<name>A0A849APA8_9MICO</name>
<dbReference type="CDD" id="cd02022">
    <property type="entry name" value="DPCK"/>
    <property type="match status" value="1"/>
</dbReference>
<dbReference type="AlphaFoldDB" id="A0A849APA8"/>
<protein>
    <recommendedName>
        <fullName evidence="8 9">Dephospho-CoA kinase</fullName>
        <ecNumber evidence="8 9">2.7.1.24</ecNumber>
    </recommendedName>
    <alternativeName>
        <fullName evidence="8">Dephosphocoenzyme A kinase</fullName>
    </alternativeName>
</protein>
<dbReference type="EC" id="2.7.1.24" evidence="8 9"/>
<comment type="catalytic activity">
    <reaction evidence="8">
        <text>3'-dephospho-CoA + ATP = ADP + CoA + H(+)</text>
        <dbReference type="Rhea" id="RHEA:18245"/>
        <dbReference type="ChEBI" id="CHEBI:15378"/>
        <dbReference type="ChEBI" id="CHEBI:30616"/>
        <dbReference type="ChEBI" id="CHEBI:57287"/>
        <dbReference type="ChEBI" id="CHEBI:57328"/>
        <dbReference type="ChEBI" id="CHEBI:456216"/>
        <dbReference type="EC" id="2.7.1.24"/>
    </reaction>
</comment>
<proteinExistence type="inferred from homology"/>
<reference evidence="10 11" key="1">
    <citation type="submission" date="2020-05" db="EMBL/GenBank/DDBJ databases">
        <title>Flexivirga sp. ID2601S isolated from air conditioner.</title>
        <authorList>
            <person name="Kim D.H."/>
        </authorList>
    </citation>
    <scope>NUCLEOTIDE SEQUENCE [LARGE SCALE GENOMIC DNA]</scope>
    <source>
        <strain evidence="10 11">ID2601S</strain>
    </source>
</reference>
<evidence type="ECO:0000256" key="6">
    <source>
        <dbReference type="ARBA" id="ARBA00022840"/>
    </source>
</evidence>
<dbReference type="PANTHER" id="PTHR10695">
    <property type="entry name" value="DEPHOSPHO-COA KINASE-RELATED"/>
    <property type="match status" value="1"/>
</dbReference>
<evidence type="ECO:0000256" key="7">
    <source>
        <dbReference type="ARBA" id="ARBA00022993"/>
    </source>
</evidence>
<accession>A0A849APA8</accession>
<dbReference type="PANTHER" id="PTHR10695:SF46">
    <property type="entry name" value="BIFUNCTIONAL COENZYME A SYNTHASE-RELATED"/>
    <property type="match status" value="1"/>
</dbReference>
<dbReference type="InterPro" id="IPR027417">
    <property type="entry name" value="P-loop_NTPase"/>
</dbReference>
<comment type="subcellular location">
    <subcellularLocation>
        <location evidence="8">Cytoplasm</location>
    </subcellularLocation>
</comment>
<evidence type="ECO:0000256" key="4">
    <source>
        <dbReference type="ARBA" id="ARBA00022741"/>
    </source>
</evidence>
<dbReference type="InterPro" id="IPR001977">
    <property type="entry name" value="Depp_CoAkinase"/>
</dbReference>
<dbReference type="UniPathway" id="UPA00241">
    <property type="reaction ID" value="UER00356"/>
</dbReference>
<keyword evidence="6 8" id="KW-0067">ATP-binding</keyword>
<comment type="pathway">
    <text evidence="8">Cofactor biosynthesis; coenzyme A biosynthesis; CoA from (R)-pantothenate: step 5/5.</text>
</comment>
<dbReference type="RefSeq" id="WP_171158237.1">
    <property type="nucleotide sequence ID" value="NZ_JABENB010000003.1"/>
</dbReference>
<dbReference type="GO" id="GO:0015937">
    <property type="term" value="P:coenzyme A biosynthetic process"/>
    <property type="evidence" value="ECO:0007669"/>
    <property type="project" value="UniProtKB-UniRule"/>
</dbReference>
<dbReference type="NCBIfam" id="NF002879">
    <property type="entry name" value="PRK03333.1"/>
    <property type="match status" value="1"/>
</dbReference>
<organism evidence="10 11">
    <name type="scientific">Flexivirga aerilata</name>
    <dbReference type="NCBI Taxonomy" id="1656889"/>
    <lineage>
        <taxon>Bacteria</taxon>
        <taxon>Bacillati</taxon>
        <taxon>Actinomycetota</taxon>
        <taxon>Actinomycetes</taxon>
        <taxon>Micrococcales</taxon>
        <taxon>Dermacoccaceae</taxon>
        <taxon>Flexivirga</taxon>
    </lineage>
</organism>
<gene>
    <name evidence="8" type="primary">coaE</name>
    <name evidence="10" type="ORF">HJ588_18060</name>
</gene>
<keyword evidence="5 8" id="KW-0418">Kinase</keyword>
<keyword evidence="2 8" id="KW-0963">Cytoplasm</keyword>